<dbReference type="EMBL" id="JADWDJ010000011">
    <property type="protein sequence ID" value="KAG5273164.1"/>
    <property type="molecule type" value="Genomic_DNA"/>
</dbReference>
<comment type="caution">
    <text evidence="1">The sequence shown here is derived from an EMBL/GenBank/DDBJ whole genome shotgun (WGS) entry which is preliminary data.</text>
</comment>
<name>A0AAV6GDN2_9TELE</name>
<evidence type="ECO:0000313" key="1">
    <source>
        <dbReference type="EMBL" id="KAG5273164.1"/>
    </source>
</evidence>
<organism evidence="1 2">
    <name type="scientific">Alosa alosa</name>
    <name type="common">allis shad</name>
    <dbReference type="NCBI Taxonomy" id="278164"/>
    <lineage>
        <taxon>Eukaryota</taxon>
        <taxon>Metazoa</taxon>
        <taxon>Chordata</taxon>
        <taxon>Craniata</taxon>
        <taxon>Vertebrata</taxon>
        <taxon>Euteleostomi</taxon>
        <taxon>Actinopterygii</taxon>
        <taxon>Neopterygii</taxon>
        <taxon>Teleostei</taxon>
        <taxon>Clupei</taxon>
        <taxon>Clupeiformes</taxon>
        <taxon>Clupeoidei</taxon>
        <taxon>Clupeidae</taxon>
        <taxon>Alosa</taxon>
    </lineage>
</organism>
<accession>A0AAV6GDN2</accession>
<keyword evidence="2" id="KW-1185">Reference proteome</keyword>
<protein>
    <submittedName>
        <fullName evidence="1">Uncharacterized protein</fullName>
    </submittedName>
</protein>
<dbReference type="AlphaFoldDB" id="A0AAV6GDN2"/>
<reference evidence="1" key="1">
    <citation type="submission" date="2020-10" db="EMBL/GenBank/DDBJ databases">
        <title>Chromosome-scale genome assembly of the Allis shad, Alosa alosa.</title>
        <authorList>
            <person name="Margot Z."/>
            <person name="Christophe K."/>
            <person name="Cabau C."/>
            <person name="Louis A."/>
            <person name="Berthelot C."/>
            <person name="Parey E."/>
            <person name="Roest Crollius H."/>
            <person name="Montfort J."/>
            <person name="Robinson-Rechavi M."/>
            <person name="Bucao C."/>
            <person name="Bouchez O."/>
            <person name="Gislard M."/>
            <person name="Lluch J."/>
            <person name="Milhes M."/>
            <person name="Lampietro C."/>
            <person name="Lopez Roques C."/>
            <person name="Donnadieu C."/>
            <person name="Braasch I."/>
            <person name="Desvignes T."/>
            <person name="Postlethwait J."/>
            <person name="Bobe J."/>
            <person name="Guiguen Y."/>
        </authorList>
    </citation>
    <scope>NUCLEOTIDE SEQUENCE</scope>
    <source>
        <strain evidence="1">M-15738</strain>
        <tissue evidence="1">Blood</tissue>
    </source>
</reference>
<dbReference type="Proteomes" id="UP000823561">
    <property type="component" value="Chromosome 11"/>
</dbReference>
<proteinExistence type="predicted"/>
<evidence type="ECO:0000313" key="2">
    <source>
        <dbReference type="Proteomes" id="UP000823561"/>
    </source>
</evidence>
<sequence length="114" mass="12942">MGHGQLELQHKSAPVCVFVCSASTGGDIHLQCEVWAVVQTKHSNDHLWFSMVTMGDTGSYSVVPCHAEHKTRKEDELPHRKQLQQTSVPHGKLLLDLEWLVALDRFRKYPQSTH</sequence>
<gene>
    <name evidence="1" type="ORF">AALO_G00148370</name>
</gene>